<dbReference type="InterPro" id="IPR012373">
    <property type="entry name" value="Ferrdict_sens_TM"/>
</dbReference>
<dbReference type="Pfam" id="PF04773">
    <property type="entry name" value="FecR"/>
    <property type="match status" value="1"/>
</dbReference>
<dbReference type="GO" id="GO:0016989">
    <property type="term" value="F:sigma factor antagonist activity"/>
    <property type="evidence" value="ECO:0007669"/>
    <property type="project" value="TreeGrafter"/>
</dbReference>
<dbReference type="PIRSF" id="PIRSF018266">
    <property type="entry name" value="FecR"/>
    <property type="match status" value="1"/>
</dbReference>
<organism evidence="3 4">
    <name type="scientific">Fibrella aquatilis</name>
    <dbReference type="NCBI Taxonomy" id="2817059"/>
    <lineage>
        <taxon>Bacteria</taxon>
        <taxon>Pseudomonadati</taxon>
        <taxon>Bacteroidota</taxon>
        <taxon>Cytophagia</taxon>
        <taxon>Cytophagales</taxon>
        <taxon>Spirosomataceae</taxon>
        <taxon>Fibrella</taxon>
    </lineage>
</organism>
<dbReference type="InterPro" id="IPR032508">
    <property type="entry name" value="FecR_C"/>
</dbReference>
<dbReference type="PANTHER" id="PTHR30273">
    <property type="entry name" value="PERIPLASMIC SIGNAL SENSOR AND SIGMA FACTOR ACTIVATOR FECR-RELATED"/>
    <property type="match status" value="1"/>
</dbReference>
<dbReference type="PANTHER" id="PTHR30273:SF2">
    <property type="entry name" value="PROTEIN FECR"/>
    <property type="match status" value="1"/>
</dbReference>
<feature type="domain" description="Protein FecR C-terminal" evidence="2">
    <location>
        <begin position="262"/>
        <end position="329"/>
    </location>
</feature>
<name>A0A939JYC9_9BACT</name>
<dbReference type="AlphaFoldDB" id="A0A939JYC9"/>
<evidence type="ECO:0000259" key="2">
    <source>
        <dbReference type="Pfam" id="PF16344"/>
    </source>
</evidence>
<evidence type="ECO:0000313" key="3">
    <source>
        <dbReference type="EMBL" id="MBO0930233.1"/>
    </source>
</evidence>
<evidence type="ECO:0000313" key="4">
    <source>
        <dbReference type="Proteomes" id="UP000664795"/>
    </source>
</evidence>
<dbReference type="Gene3D" id="3.55.50.30">
    <property type="match status" value="1"/>
</dbReference>
<dbReference type="InterPro" id="IPR006860">
    <property type="entry name" value="FecR"/>
</dbReference>
<gene>
    <name evidence="3" type="ORF">J2I48_04465</name>
</gene>
<dbReference type="Proteomes" id="UP000664795">
    <property type="component" value="Unassembled WGS sequence"/>
</dbReference>
<dbReference type="Pfam" id="PF16344">
    <property type="entry name" value="FecR_C"/>
    <property type="match status" value="1"/>
</dbReference>
<proteinExistence type="predicted"/>
<comment type="caution">
    <text evidence="3">The sequence shown here is derived from an EMBL/GenBank/DDBJ whole genome shotgun (WGS) entry which is preliminary data.</text>
</comment>
<accession>A0A939JYC9</accession>
<protein>
    <submittedName>
        <fullName evidence="3">FecR domain-containing protein</fullName>
    </submittedName>
</protein>
<dbReference type="EMBL" id="JAFMYU010000003">
    <property type="protein sequence ID" value="MBO0930233.1"/>
    <property type="molecule type" value="Genomic_DNA"/>
</dbReference>
<dbReference type="Gene3D" id="2.60.120.1440">
    <property type="match status" value="1"/>
</dbReference>
<keyword evidence="4" id="KW-1185">Reference proteome</keyword>
<reference evidence="3 4" key="1">
    <citation type="submission" date="2021-03" db="EMBL/GenBank/DDBJ databases">
        <title>Fibrella sp. HMF5036 genome sequencing and assembly.</title>
        <authorList>
            <person name="Kang H."/>
            <person name="Kim H."/>
            <person name="Bae S."/>
            <person name="Joh K."/>
        </authorList>
    </citation>
    <scope>NUCLEOTIDE SEQUENCE [LARGE SCALE GENOMIC DNA]</scope>
    <source>
        <strain evidence="3 4">HMF5036</strain>
    </source>
</reference>
<evidence type="ECO:0000259" key="1">
    <source>
        <dbReference type="Pfam" id="PF04773"/>
    </source>
</evidence>
<sequence>MNGPSIERTLYDLFAGRATPLQKKAVEDWLRTDGNMEVYYQLLARFEADHSHYEPNTQVATALYEQFMQGAPYPRHRPAPVFTVSQNPAWLPPRWLLSMAASLLLVLGLGYLTRGRWAYDRYETPYGQTKTLQLADGSDVTLNAHSSLRVPRFGFGNGDREVWLNGEGYFSVRHTTGDHKFIVHTTDLDVRVLGTRFNVSTRSRRTEVVLSEGSVQLVRPRQPANPLLMKPGEQATLAEGDTSIRRKLVALPEEAGAYRQSRLVFADTPLSQVAERIQDFYGVRVLVPNRDLARRELTGTLPNNDLNVVLRTLSLSYNLAVERQPGRVILKPQ</sequence>
<dbReference type="RefSeq" id="WP_207334201.1">
    <property type="nucleotide sequence ID" value="NZ_JAFMYU010000003.1"/>
</dbReference>
<feature type="domain" description="FecR protein" evidence="1">
    <location>
        <begin position="120"/>
        <end position="216"/>
    </location>
</feature>